<reference evidence="3" key="1">
    <citation type="submission" date="2022-01" db="EMBL/GenBank/DDBJ databases">
        <authorList>
            <person name="Braso-Vives M."/>
        </authorList>
    </citation>
    <scope>NUCLEOTIDE SEQUENCE</scope>
</reference>
<dbReference type="Proteomes" id="UP000838412">
    <property type="component" value="Chromosome 12"/>
</dbReference>
<accession>A0A8J9YUP5</accession>
<name>A0A8J9YUP5_BRALA</name>
<keyword evidence="4" id="KW-1185">Reference proteome</keyword>
<keyword evidence="1" id="KW-0560">Oxidoreductase</keyword>
<dbReference type="FunFam" id="3.60.130.10:FF:000010">
    <property type="entry name" value="TauD/TfdA family dioxygenase"/>
    <property type="match status" value="1"/>
</dbReference>
<dbReference type="EMBL" id="OV696697">
    <property type="protein sequence ID" value="CAH1242105.1"/>
    <property type="molecule type" value="Genomic_DNA"/>
</dbReference>
<evidence type="ECO:0000313" key="3">
    <source>
        <dbReference type="EMBL" id="CAH1242105.1"/>
    </source>
</evidence>
<dbReference type="InterPro" id="IPR042098">
    <property type="entry name" value="TauD-like_sf"/>
</dbReference>
<evidence type="ECO:0000259" key="2">
    <source>
        <dbReference type="Pfam" id="PF02668"/>
    </source>
</evidence>
<dbReference type="GO" id="GO:0016491">
    <property type="term" value="F:oxidoreductase activity"/>
    <property type="evidence" value="ECO:0007669"/>
    <property type="project" value="UniProtKB-KW"/>
</dbReference>
<dbReference type="Gene3D" id="3.60.130.10">
    <property type="entry name" value="Clavaminate synthase-like"/>
    <property type="match status" value="1"/>
</dbReference>
<dbReference type="PANTHER" id="PTHR10696:SF21">
    <property type="entry name" value="TAUD_TFDA-LIKE DOMAIN-CONTAINING PROTEIN"/>
    <property type="match status" value="1"/>
</dbReference>
<dbReference type="AlphaFoldDB" id="A0A8J9YUP5"/>
<gene>
    <name evidence="3" type="primary">Hypp6461</name>
    <name evidence="3" type="ORF">BLAG_LOCUS5443</name>
</gene>
<dbReference type="InterPro" id="IPR003819">
    <property type="entry name" value="TauD/TfdA-like"/>
</dbReference>
<evidence type="ECO:0000313" key="4">
    <source>
        <dbReference type="Proteomes" id="UP000838412"/>
    </source>
</evidence>
<dbReference type="Pfam" id="PF02668">
    <property type="entry name" value="TauD"/>
    <property type="match status" value="1"/>
</dbReference>
<evidence type="ECO:0000256" key="1">
    <source>
        <dbReference type="ARBA" id="ARBA00023002"/>
    </source>
</evidence>
<dbReference type="OrthoDB" id="408743at2759"/>
<protein>
    <submittedName>
        <fullName evidence="3">Hypp6461 protein</fullName>
    </submittedName>
</protein>
<dbReference type="SUPFAM" id="SSF51197">
    <property type="entry name" value="Clavaminate synthase-like"/>
    <property type="match status" value="1"/>
</dbReference>
<dbReference type="PANTHER" id="PTHR10696">
    <property type="entry name" value="GAMMA-BUTYROBETAINE HYDROXYLASE-RELATED"/>
    <property type="match status" value="1"/>
</dbReference>
<organism evidence="3 4">
    <name type="scientific">Branchiostoma lanceolatum</name>
    <name type="common">Common lancelet</name>
    <name type="synonym">Amphioxus lanceolatum</name>
    <dbReference type="NCBI Taxonomy" id="7740"/>
    <lineage>
        <taxon>Eukaryota</taxon>
        <taxon>Metazoa</taxon>
        <taxon>Chordata</taxon>
        <taxon>Cephalochordata</taxon>
        <taxon>Leptocardii</taxon>
        <taxon>Amphioxiformes</taxon>
        <taxon>Branchiostomatidae</taxon>
        <taxon>Branchiostoma</taxon>
    </lineage>
</organism>
<dbReference type="InterPro" id="IPR050411">
    <property type="entry name" value="AlphaKG_dependent_hydroxylases"/>
</dbReference>
<feature type="domain" description="TauD/TfdA-like" evidence="2">
    <location>
        <begin position="93"/>
        <end position="370"/>
    </location>
</feature>
<sequence>MQAFASRCKHLPKLLRFRQIYTSQQLGSVLNLAETKVPWSAQAVPIRGRPLLVGSDSPKFPEFLAPPREGFPFVYESTGDVNATPEECATSMSKIINELLRKRDEGGVLFRGLPISTSEEFSRVVQNLGLKVSLYVGNAIRHQTNDFVYSASDQPPEWCIEAHNELAYTNYFPEKVMFLCLEPPRPGAGGESVITDVRDILPRLDGDVVEKFRRLGIMYTHYVPTQTPGGYNSWQYMFQTDDPKEVEEHLTTNNINFRWEDNGALLRWITLPALRMYRGTELWFNSAHFNNVSYLKLHPYWCDKDLPDHLYPYNTYYGDGSDIEPEVLQHIRDVIWQVAVGFQMQKGDLLVLNNMYCQHARLSFTGPRKLAFAMTMQDD</sequence>
<proteinExistence type="predicted"/>